<dbReference type="Proteomes" id="UP000800235">
    <property type="component" value="Unassembled WGS sequence"/>
</dbReference>
<protein>
    <submittedName>
        <fullName evidence="1">Uncharacterized protein</fullName>
    </submittedName>
</protein>
<sequence length="69" mass="7633">AVGRKFAITERGRMALVSRETLCGDVVCVLIGMEVPYLLRQVPAASTERQFQLDGECYVHGIMDGEAFK</sequence>
<dbReference type="AlphaFoldDB" id="A0A9P4NL36"/>
<proteinExistence type="predicted"/>
<dbReference type="Pfam" id="PF26639">
    <property type="entry name" value="Het-6_barrel"/>
    <property type="match status" value="1"/>
</dbReference>
<keyword evidence="2" id="KW-1185">Reference proteome</keyword>
<gene>
    <name evidence="1" type="ORF">EJ08DRAFT_575784</name>
</gene>
<accession>A0A9P4NL36</accession>
<organism evidence="1 2">
    <name type="scientific">Tothia fuscella</name>
    <dbReference type="NCBI Taxonomy" id="1048955"/>
    <lineage>
        <taxon>Eukaryota</taxon>
        <taxon>Fungi</taxon>
        <taxon>Dikarya</taxon>
        <taxon>Ascomycota</taxon>
        <taxon>Pezizomycotina</taxon>
        <taxon>Dothideomycetes</taxon>
        <taxon>Pleosporomycetidae</taxon>
        <taxon>Venturiales</taxon>
        <taxon>Cylindrosympodiaceae</taxon>
        <taxon>Tothia</taxon>
    </lineage>
</organism>
<reference evidence="1" key="1">
    <citation type="journal article" date="2020" name="Stud. Mycol.">
        <title>101 Dothideomycetes genomes: a test case for predicting lifestyles and emergence of pathogens.</title>
        <authorList>
            <person name="Haridas S."/>
            <person name="Albert R."/>
            <person name="Binder M."/>
            <person name="Bloem J."/>
            <person name="Labutti K."/>
            <person name="Salamov A."/>
            <person name="Andreopoulos B."/>
            <person name="Baker S."/>
            <person name="Barry K."/>
            <person name="Bills G."/>
            <person name="Bluhm B."/>
            <person name="Cannon C."/>
            <person name="Castanera R."/>
            <person name="Culley D."/>
            <person name="Daum C."/>
            <person name="Ezra D."/>
            <person name="Gonzalez J."/>
            <person name="Henrissat B."/>
            <person name="Kuo A."/>
            <person name="Liang C."/>
            <person name="Lipzen A."/>
            <person name="Lutzoni F."/>
            <person name="Magnuson J."/>
            <person name="Mondo S."/>
            <person name="Nolan M."/>
            <person name="Ohm R."/>
            <person name="Pangilinan J."/>
            <person name="Park H.-J."/>
            <person name="Ramirez L."/>
            <person name="Alfaro M."/>
            <person name="Sun H."/>
            <person name="Tritt A."/>
            <person name="Yoshinaga Y."/>
            <person name="Zwiers L.-H."/>
            <person name="Turgeon B."/>
            <person name="Goodwin S."/>
            <person name="Spatafora J."/>
            <person name="Crous P."/>
            <person name="Grigoriev I."/>
        </authorList>
    </citation>
    <scope>NUCLEOTIDE SEQUENCE</scope>
    <source>
        <strain evidence="1">CBS 130266</strain>
    </source>
</reference>
<name>A0A9P4NL36_9PEZI</name>
<dbReference type="OrthoDB" id="2157530at2759"/>
<dbReference type="EMBL" id="MU007069">
    <property type="protein sequence ID" value="KAF2425573.1"/>
    <property type="molecule type" value="Genomic_DNA"/>
</dbReference>
<feature type="non-terminal residue" evidence="1">
    <location>
        <position position="69"/>
    </location>
</feature>
<feature type="non-terminal residue" evidence="1">
    <location>
        <position position="1"/>
    </location>
</feature>
<evidence type="ECO:0000313" key="1">
    <source>
        <dbReference type="EMBL" id="KAF2425573.1"/>
    </source>
</evidence>
<comment type="caution">
    <text evidence="1">The sequence shown here is derived from an EMBL/GenBank/DDBJ whole genome shotgun (WGS) entry which is preliminary data.</text>
</comment>
<evidence type="ECO:0000313" key="2">
    <source>
        <dbReference type="Proteomes" id="UP000800235"/>
    </source>
</evidence>